<evidence type="ECO:0000313" key="3">
    <source>
        <dbReference type="Proteomes" id="UP000464314"/>
    </source>
</evidence>
<organism evidence="2 3">
    <name type="scientific">Anaerocolumna sedimenticola</name>
    <dbReference type="NCBI Taxonomy" id="2696063"/>
    <lineage>
        <taxon>Bacteria</taxon>
        <taxon>Bacillati</taxon>
        <taxon>Bacillota</taxon>
        <taxon>Clostridia</taxon>
        <taxon>Lachnospirales</taxon>
        <taxon>Lachnospiraceae</taxon>
        <taxon>Anaerocolumna</taxon>
    </lineage>
</organism>
<gene>
    <name evidence="2" type="ORF">Ana3638_17475</name>
</gene>
<name>A0A6P1TPH4_9FIRM</name>
<sequence>MKEMISAIRKSKYHKLISGTLFAILAFPFFIWGISIIILSKGTYLELVIALLGIVICLISGLYSMFRKDKTVKAAC</sequence>
<keyword evidence="1" id="KW-0812">Transmembrane</keyword>
<evidence type="ECO:0000313" key="2">
    <source>
        <dbReference type="EMBL" id="QHQ62353.1"/>
    </source>
</evidence>
<keyword evidence="1" id="KW-0472">Membrane</keyword>
<accession>A0A6P1TPH4</accession>
<protein>
    <submittedName>
        <fullName evidence="2">Uncharacterized protein</fullName>
    </submittedName>
</protein>
<feature type="transmembrane region" description="Helical" evidence="1">
    <location>
        <begin position="21"/>
        <end position="38"/>
    </location>
</feature>
<keyword evidence="1" id="KW-1133">Transmembrane helix</keyword>
<keyword evidence="3" id="KW-1185">Reference proteome</keyword>
<dbReference type="EMBL" id="CP048000">
    <property type="protein sequence ID" value="QHQ62353.1"/>
    <property type="molecule type" value="Genomic_DNA"/>
</dbReference>
<reference evidence="2 3" key="1">
    <citation type="submission" date="2020-01" db="EMBL/GenBank/DDBJ databases">
        <title>Genome analysis of Anaerocolumna sp. CBA3638.</title>
        <authorList>
            <person name="Kim J."/>
            <person name="Roh S.W."/>
        </authorList>
    </citation>
    <scope>NUCLEOTIDE SEQUENCE [LARGE SCALE GENOMIC DNA]</scope>
    <source>
        <strain evidence="2 3">CBA3638</strain>
    </source>
</reference>
<dbReference type="KEGG" id="anr:Ana3638_17475"/>
<dbReference type="AlphaFoldDB" id="A0A6P1TPH4"/>
<proteinExistence type="predicted"/>
<feature type="transmembrane region" description="Helical" evidence="1">
    <location>
        <begin position="44"/>
        <end position="63"/>
    </location>
</feature>
<evidence type="ECO:0000256" key="1">
    <source>
        <dbReference type="SAM" id="Phobius"/>
    </source>
</evidence>
<dbReference type="RefSeq" id="WP_161839177.1">
    <property type="nucleotide sequence ID" value="NZ_CP048000.1"/>
</dbReference>
<dbReference type="Proteomes" id="UP000464314">
    <property type="component" value="Chromosome"/>
</dbReference>